<dbReference type="InterPro" id="IPR003112">
    <property type="entry name" value="Olfac-like_dom"/>
</dbReference>
<evidence type="ECO:0000313" key="6">
    <source>
        <dbReference type="EMBL" id="CAH1789647.1"/>
    </source>
</evidence>
<accession>A0A8S4P5W9</accession>
<reference evidence="6" key="1">
    <citation type="submission" date="2022-03" db="EMBL/GenBank/DDBJ databases">
        <authorList>
            <person name="Martin C."/>
        </authorList>
    </citation>
    <scope>NUCLEOTIDE SEQUENCE</scope>
</reference>
<feature type="chain" id="PRO_5035751191" description="Olfactomedin-like domain-containing protein" evidence="4">
    <location>
        <begin position="21"/>
        <end position="533"/>
    </location>
</feature>
<organism evidence="6 7">
    <name type="scientific">Owenia fusiformis</name>
    <name type="common">Polychaete worm</name>
    <dbReference type="NCBI Taxonomy" id="6347"/>
    <lineage>
        <taxon>Eukaryota</taxon>
        <taxon>Metazoa</taxon>
        <taxon>Spiralia</taxon>
        <taxon>Lophotrochozoa</taxon>
        <taxon>Annelida</taxon>
        <taxon>Polychaeta</taxon>
        <taxon>Sedentaria</taxon>
        <taxon>Canalipalpata</taxon>
        <taxon>Sabellida</taxon>
        <taxon>Oweniida</taxon>
        <taxon>Oweniidae</taxon>
        <taxon>Owenia</taxon>
    </lineage>
</organism>
<protein>
    <recommendedName>
        <fullName evidence="5">Olfactomedin-like domain-containing protein</fullName>
    </recommendedName>
</protein>
<dbReference type="SMART" id="SM00284">
    <property type="entry name" value="OLF"/>
    <property type="match status" value="1"/>
</dbReference>
<evidence type="ECO:0000256" key="2">
    <source>
        <dbReference type="ARBA" id="ARBA00022525"/>
    </source>
</evidence>
<dbReference type="EMBL" id="CAIIXF020000007">
    <property type="protein sequence ID" value="CAH1789647.1"/>
    <property type="molecule type" value="Genomic_DNA"/>
</dbReference>
<name>A0A8S4P5W9_OWEFU</name>
<dbReference type="OrthoDB" id="6058931at2759"/>
<comment type="caution">
    <text evidence="3">Lacks conserved residue(s) required for the propagation of feature annotation.</text>
</comment>
<sequence length="533" mass="60976">MMWTLFCYLMGLLYISSTDGKLYLQGINNGKSMRTDESREGWWIRDSPRSDKIYKMSYSISLQSFEEFENENDLRNGRFNRRINFQGDDRCAGAGHVMFNGSFYCNKYRSPNIMKRQIYPTFCCKQERPITDAGHSNSYHYQWGGYSDIDFALDERGLWVLYSTAEAAANIIIGRVDPDTLEITSTFTTSFDKRRAAEAFMIDGTLYVLDRYTSPRYITYFYDTDYARGGYLGDAIPWPNSMARGRLTQLAYVPGRSELYVWDNTHLQTLPISLTTDVPKWAPWLTTPKVTTRVPFTGTYITTTRPFTTRKGYNTTPRRPFTTRRYNITTRPFTTRGSFNTTKRPFTTRRSYTTARPFTTPPRISYYTCACDLRLRVNCTDVNQPECNLGIPIHPVSTENIVAETGCNGCLKVARECPSLCFMRNVEFWGVQGLSRVITEDTPWGPRNKKLGQAFCERINSNTFPPGGSIIAAHKMSDCDLDFVHNRFDEKLCCIMIDIPGAGEIPAWDFNCNGVIENYEAEMAQDSISAANA</sequence>
<feature type="domain" description="Olfactomedin-like" evidence="5">
    <location>
        <begin position="6"/>
        <end position="276"/>
    </location>
</feature>
<comment type="caution">
    <text evidence="6">The sequence shown here is derived from an EMBL/GenBank/DDBJ whole genome shotgun (WGS) entry which is preliminary data.</text>
</comment>
<keyword evidence="2" id="KW-0964">Secreted</keyword>
<evidence type="ECO:0000259" key="5">
    <source>
        <dbReference type="PROSITE" id="PS51132"/>
    </source>
</evidence>
<gene>
    <name evidence="6" type="ORF">OFUS_LOCUS14971</name>
</gene>
<dbReference type="GO" id="GO:0005615">
    <property type="term" value="C:extracellular space"/>
    <property type="evidence" value="ECO:0007669"/>
    <property type="project" value="TreeGrafter"/>
</dbReference>
<evidence type="ECO:0000256" key="1">
    <source>
        <dbReference type="ARBA" id="ARBA00004613"/>
    </source>
</evidence>
<keyword evidence="7" id="KW-1185">Reference proteome</keyword>
<evidence type="ECO:0000256" key="3">
    <source>
        <dbReference type="PROSITE-ProRule" id="PRU00446"/>
    </source>
</evidence>
<dbReference type="Pfam" id="PF02191">
    <property type="entry name" value="OLF"/>
    <property type="match status" value="1"/>
</dbReference>
<dbReference type="InterPro" id="IPR050605">
    <property type="entry name" value="Olfactomedin-like_domain"/>
</dbReference>
<dbReference type="GO" id="GO:0007165">
    <property type="term" value="P:signal transduction"/>
    <property type="evidence" value="ECO:0007669"/>
    <property type="project" value="TreeGrafter"/>
</dbReference>
<evidence type="ECO:0000313" key="7">
    <source>
        <dbReference type="Proteomes" id="UP000749559"/>
    </source>
</evidence>
<evidence type="ECO:0000256" key="4">
    <source>
        <dbReference type="SAM" id="SignalP"/>
    </source>
</evidence>
<proteinExistence type="predicted"/>
<dbReference type="PANTHER" id="PTHR23192:SF87">
    <property type="entry name" value="AMASSIN-3"/>
    <property type="match status" value="1"/>
</dbReference>
<dbReference type="Proteomes" id="UP000749559">
    <property type="component" value="Unassembled WGS sequence"/>
</dbReference>
<comment type="subcellular location">
    <subcellularLocation>
        <location evidence="1">Secreted</location>
    </subcellularLocation>
</comment>
<dbReference type="PANTHER" id="PTHR23192">
    <property type="entry name" value="OLFACTOMEDIN-RELATED"/>
    <property type="match status" value="1"/>
</dbReference>
<keyword evidence="4" id="KW-0732">Signal</keyword>
<dbReference type="AlphaFoldDB" id="A0A8S4P5W9"/>
<feature type="signal peptide" evidence="4">
    <location>
        <begin position="1"/>
        <end position="20"/>
    </location>
</feature>
<dbReference type="PROSITE" id="PS51132">
    <property type="entry name" value="OLF"/>
    <property type="match status" value="1"/>
</dbReference>